<evidence type="ECO:0000256" key="1">
    <source>
        <dbReference type="ARBA" id="ARBA00009283"/>
    </source>
</evidence>
<feature type="binding site" evidence="4">
    <location>
        <begin position="239"/>
        <end position="243"/>
    </location>
    <ligand>
        <name>ATP</name>
        <dbReference type="ChEBI" id="CHEBI:30616"/>
    </ligand>
</feature>
<dbReference type="PANTHER" id="PTHR11782:SF127">
    <property type="entry name" value="NTPASE, ISOFORM F"/>
    <property type="match status" value="1"/>
</dbReference>
<dbReference type="EMBL" id="BPLF01000001">
    <property type="protein sequence ID" value="GIX62134.1"/>
    <property type="molecule type" value="Genomic_DNA"/>
</dbReference>
<keyword evidence="4" id="KW-0067">ATP-binding</keyword>
<gene>
    <name evidence="6" type="ORF">BcabD6B2_15690</name>
</gene>
<evidence type="ECO:0000256" key="3">
    <source>
        <dbReference type="PIRSR" id="PIRSR600407-1"/>
    </source>
</evidence>
<dbReference type="RefSeq" id="XP_067714203.1">
    <property type="nucleotide sequence ID" value="XM_067858102.1"/>
</dbReference>
<accession>A0AAV4LQR0</accession>
<evidence type="ECO:0000256" key="5">
    <source>
        <dbReference type="SAM" id="SignalP"/>
    </source>
</evidence>
<evidence type="ECO:0000313" key="6">
    <source>
        <dbReference type="EMBL" id="GIX62134.1"/>
    </source>
</evidence>
<keyword evidence="4" id="KW-0547">Nucleotide-binding</keyword>
<dbReference type="Gene3D" id="3.30.420.40">
    <property type="match status" value="1"/>
</dbReference>
<dbReference type="GO" id="GO:0016787">
    <property type="term" value="F:hydrolase activity"/>
    <property type="evidence" value="ECO:0007669"/>
    <property type="project" value="UniProtKB-KW"/>
</dbReference>
<proteinExistence type="inferred from homology"/>
<keyword evidence="5" id="KW-0732">Signal</keyword>
<keyword evidence="2" id="KW-0378">Hydrolase</keyword>
<feature type="signal peptide" evidence="5">
    <location>
        <begin position="1"/>
        <end position="19"/>
    </location>
</feature>
<dbReference type="GeneID" id="94193615"/>
<dbReference type="GO" id="GO:0005524">
    <property type="term" value="F:ATP binding"/>
    <property type="evidence" value="ECO:0007669"/>
    <property type="project" value="UniProtKB-KW"/>
</dbReference>
<protein>
    <submittedName>
        <fullName evidence="6">Adenosine-diphosphatase, putative</fullName>
    </submittedName>
</protein>
<keyword evidence="7" id="KW-1185">Reference proteome</keyword>
<feature type="active site" description="Proton acceptor" evidence="3">
    <location>
        <position position="179"/>
    </location>
</feature>
<comment type="caution">
    <text evidence="6">The sequence shown here is derived from an EMBL/GenBank/DDBJ whole genome shotgun (WGS) entry which is preliminary data.</text>
</comment>
<evidence type="ECO:0000313" key="7">
    <source>
        <dbReference type="Proteomes" id="UP001497744"/>
    </source>
</evidence>
<reference evidence="6 7" key="1">
    <citation type="submission" date="2021-06" db="EMBL/GenBank/DDBJ databases">
        <title>Genome sequence of Babesia caballi.</title>
        <authorList>
            <person name="Yamagishi J."/>
            <person name="Kidaka T."/>
            <person name="Ochi A."/>
        </authorList>
    </citation>
    <scope>NUCLEOTIDE SEQUENCE [LARGE SCALE GENOMIC DNA]</scope>
    <source>
        <strain evidence="6">USDA-D6B2</strain>
    </source>
</reference>
<dbReference type="Gene3D" id="3.30.420.150">
    <property type="entry name" value="Exopolyphosphatase. Domain 2"/>
    <property type="match status" value="1"/>
</dbReference>
<dbReference type="Proteomes" id="UP001497744">
    <property type="component" value="Unassembled WGS sequence"/>
</dbReference>
<evidence type="ECO:0000256" key="4">
    <source>
        <dbReference type="PIRSR" id="PIRSR600407-2"/>
    </source>
</evidence>
<feature type="chain" id="PRO_5043921181" evidence="5">
    <location>
        <begin position="20"/>
        <end position="508"/>
    </location>
</feature>
<name>A0AAV4LQR0_BABCB</name>
<dbReference type="PANTHER" id="PTHR11782">
    <property type="entry name" value="ADENOSINE/GUANOSINE DIPHOSPHATASE"/>
    <property type="match status" value="1"/>
</dbReference>
<comment type="similarity">
    <text evidence="1">Belongs to the GDA1/CD39 NTPase family.</text>
</comment>
<organism evidence="6 7">
    <name type="scientific">Babesia caballi</name>
    <dbReference type="NCBI Taxonomy" id="5871"/>
    <lineage>
        <taxon>Eukaryota</taxon>
        <taxon>Sar</taxon>
        <taxon>Alveolata</taxon>
        <taxon>Apicomplexa</taxon>
        <taxon>Aconoidasida</taxon>
        <taxon>Piroplasmida</taxon>
        <taxon>Babesiidae</taxon>
        <taxon>Babesia</taxon>
    </lineage>
</organism>
<dbReference type="AlphaFoldDB" id="A0AAV4LQR0"/>
<dbReference type="Pfam" id="PF01150">
    <property type="entry name" value="GDA1_CD39"/>
    <property type="match status" value="1"/>
</dbReference>
<evidence type="ECO:0000256" key="2">
    <source>
        <dbReference type="ARBA" id="ARBA00022801"/>
    </source>
</evidence>
<sequence>MLLHTWALALLTLKRPAKGFVSYERGARGAAVVIDAGSTGSRAVIFDIVLDHHGQDDTTLYPKILLPLRNQKVADAVVNLLHSYFDCLQTGQCVDEEKAEEHSGLLAHFRALREYVDDNVAPEHRGSTVILFRGTAGFRLVDEATLERYAEKVDAVLRREFHQYAITPYAFRVYSGAEEAAAGFIALKALVSSDCIDEIHNDVIHEGLVVRYLNPLTRGYLGLKECTRGQPLYMFEVGGTSSQVGAELLEATDPAFKHMRDVDTCGFVQLSASDPSMSLIHYKGHKLPIVLRSFLGQGRSMAVMNYLRMLAKSGERHVHAACLPRGVNVEILDNPAVVLNLLRERDPENYFGSRPLAIGTSDYALCRRQVEELVDATLDGKVAFQPGALLYGTENFVYLIRDMGLPVDGTFTVTPRIFYSFASIVCPQDKTTLATFVNGANRIQHLCFGLNFVATLAQRVLGLPENEKMVVTERIHDTQASWAIGTVLLELPTVLRDRFSKISAQAVH</sequence>
<dbReference type="InterPro" id="IPR000407">
    <property type="entry name" value="GDA1_CD39_NTPase"/>
</dbReference>